<keyword evidence="1" id="KW-0812">Transmembrane</keyword>
<protein>
    <submittedName>
        <fullName evidence="2">Uncharacterized protein</fullName>
    </submittedName>
</protein>
<sequence>MAAPVRSQVNAVRAVGLSAAGAVFCGAVLVLFYAILALRITLPAGTSELGVPGILAASGLFGVALGGFFWTAATLRRHGVTRTYWSFPVLAVAGAGLNIAEVTLLNGPYGQWLSGAPWPVVICLWSGPSIPAGLALLATYLVLRSRRSNG</sequence>
<feature type="transmembrane region" description="Helical" evidence="1">
    <location>
        <begin position="49"/>
        <end position="72"/>
    </location>
</feature>
<comment type="caution">
    <text evidence="2">The sequence shown here is derived from an EMBL/GenBank/DDBJ whole genome shotgun (WGS) entry which is preliminary data.</text>
</comment>
<reference evidence="2 3" key="1">
    <citation type="submission" date="2018-03" db="EMBL/GenBank/DDBJ databases">
        <title>Genomic Encyclopedia of Type Strains, Phase III (KMG-III): the genomes of soil and plant-associated and newly described type strains.</title>
        <authorList>
            <person name="Whitman W."/>
        </authorList>
    </citation>
    <scope>NUCLEOTIDE SEQUENCE [LARGE SCALE GENOMIC DNA]</scope>
    <source>
        <strain evidence="2 3">VKM Ac-1602</strain>
    </source>
</reference>
<dbReference type="EMBL" id="QGDV01000013">
    <property type="protein sequence ID" value="PWJ62052.1"/>
    <property type="molecule type" value="Genomic_DNA"/>
</dbReference>
<name>A0ABX5L9U2_9MICO</name>
<organism evidence="2 3">
    <name type="scientific">Rathayibacter iranicus NCPPB 2253 = VKM Ac-1602</name>
    <dbReference type="NCBI Taxonomy" id="1328868"/>
    <lineage>
        <taxon>Bacteria</taxon>
        <taxon>Bacillati</taxon>
        <taxon>Actinomycetota</taxon>
        <taxon>Actinomycetes</taxon>
        <taxon>Micrococcales</taxon>
        <taxon>Microbacteriaceae</taxon>
        <taxon>Rathayibacter</taxon>
    </lineage>
</organism>
<accession>A0ABX5L9U2</accession>
<feature type="transmembrane region" description="Helical" evidence="1">
    <location>
        <begin position="12"/>
        <end position="37"/>
    </location>
</feature>
<keyword evidence="1" id="KW-0472">Membrane</keyword>
<evidence type="ECO:0000313" key="2">
    <source>
        <dbReference type="EMBL" id="PWJ62052.1"/>
    </source>
</evidence>
<feature type="transmembrane region" description="Helical" evidence="1">
    <location>
        <begin position="117"/>
        <end position="143"/>
    </location>
</feature>
<gene>
    <name evidence="2" type="ORF">B0H03_11375</name>
</gene>
<evidence type="ECO:0000313" key="3">
    <source>
        <dbReference type="Proteomes" id="UP000245674"/>
    </source>
</evidence>
<keyword evidence="1" id="KW-1133">Transmembrane helix</keyword>
<keyword evidence="3" id="KW-1185">Reference proteome</keyword>
<feature type="transmembrane region" description="Helical" evidence="1">
    <location>
        <begin position="84"/>
        <end position="105"/>
    </location>
</feature>
<dbReference type="Proteomes" id="UP000245674">
    <property type="component" value="Unassembled WGS sequence"/>
</dbReference>
<proteinExistence type="predicted"/>
<evidence type="ECO:0000256" key="1">
    <source>
        <dbReference type="SAM" id="Phobius"/>
    </source>
</evidence>